<organism evidence="2 3">
    <name type="scientific">Penicillium daleae</name>
    <dbReference type="NCBI Taxonomy" id="63821"/>
    <lineage>
        <taxon>Eukaryota</taxon>
        <taxon>Fungi</taxon>
        <taxon>Dikarya</taxon>
        <taxon>Ascomycota</taxon>
        <taxon>Pezizomycotina</taxon>
        <taxon>Eurotiomycetes</taxon>
        <taxon>Eurotiomycetidae</taxon>
        <taxon>Eurotiales</taxon>
        <taxon>Aspergillaceae</taxon>
        <taxon>Penicillium</taxon>
    </lineage>
</organism>
<reference evidence="2" key="1">
    <citation type="submission" date="2022-12" db="EMBL/GenBank/DDBJ databases">
        <authorList>
            <person name="Petersen C."/>
        </authorList>
    </citation>
    <scope>NUCLEOTIDE SEQUENCE</scope>
    <source>
        <strain evidence="2">IBT 16125</strain>
    </source>
</reference>
<reference evidence="2" key="2">
    <citation type="journal article" date="2023" name="IMA Fungus">
        <title>Comparative genomic study of the Penicillium genus elucidates a diverse pangenome and 15 lateral gene transfer events.</title>
        <authorList>
            <person name="Petersen C."/>
            <person name="Sorensen T."/>
            <person name="Nielsen M.R."/>
            <person name="Sondergaard T.E."/>
            <person name="Sorensen J.L."/>
            <person name="Fitzpatrick D.A."/>
            <person name="Frisvad J.C."/>
            <person name="Nielsen K.L."/>
        </authorList>
    </citation>
    <scope>NUCLEOTIDE SEQUENCE</scope>
    <source>
        <strain evidence="2">IBT 16125</strain>
    </source>
</reference>
<name>A0AAD6G3M6_9EURO</name>
<dbReference type="EMBL" id="JAPVEA010000006">
    <property type="protein sequence ID" value="KAJ5450745.1"/>
    <property type="molecule type" value="Genomic_DNA"/>
</dbReference>
<sequence>MNSPRIRLDLLTSDILSRIVGFLQPGDIEELSCVNKRLRDASIPLLFRAVRFEFSKSSLNGLKRLSNSDIRHHVVSLTYVAPEILKPEIMDSQSFTSELLTPDDYTDWMFEGRGFLPDDCPSYMLVYDVLRDICEEQQEIIRDDLDKTALFSIFARLPRLRTMSLSFCPTIEEEEWIGSVLARGLTKEESCEYHSRAIRNAIEIARDSTSTESTVRVLLTEQPA</sequence>
<dbReference type="Pfam" id="PF00646">
    <property type="entry name" value="F-box"/>
    <property type="match status" value="1"/>
</dbReference>
<dbReference type="InterPro" id="IPR001810">
    <property type="entry name" value="F-box_dom"/>
</dbReference>
<dbReference type="SUPFAM" id="SSF81383">
    <property type="entry name" value="F-box domain"/>
    <property type="match status" value="1"/>
</dbReference>
<gene>
    <name evidence="2" type="ORF">N7458_007194</name>
</gene>
<keyword evidence="3" id="KW-1185">Reference proteome</keyword>
<evidence type="ECO:0000313" key="2">
    <source>
        <dbReference type="EMBL" id="KAJ5450745.1"/>
    </source>
</evidence>
<accession>A0AAD6G3M6</accession>
<comment type="caution">
    <text evidence="2">The sequence shown here is derived from an EMBL/GenBank/DDBJ whole genome shotgun (WGS) entry which is preliminary data.</text>
</comment>
<dbReference type="Proteomes" id="UP001213681">
    <property type="component" value="Unassembled WGS sequence"/>
</dbReference>
<dbReference type="InterPro" id="IPR036047">
    <property type="entry name" value="F-box-like_dom_sf"/>
</dbReference>
<protein>
    <recommendedName>
        <fullName evidence="1">F-box domain-containing protein</fullName>
    </recommendedName>
</protein>
<dbReference type="GeneID" id="81600819"/>
<dbReference type="RefSeq" id="XP_056766280.1">
    <property type="nucleotide sequence ID" value="XM_056910576.1"/>
</dbReference>
<proteinExistence type="predicted"/>
<evidence type="ECO:0000313" key="3">
    <source>
        <dbReference type="Proteomes" id="UP001213681"/>
    </source>
</evidence>
<dbReference type="AlphaFoldDB" id="A0AAD6G3M6"/>
<evidence type="ECO:0000259" key="1">
    <source>
        <dbReference type="Pfam" id="PF00646"/>
    </source>
</evidence>
<feature type="domain" description="F-box" evidence="1">
    <location>
        <begin position="9"/>
        <end position="41"/>
    </location>
</feature>